<dbReference type="GO" id="GO:0004740">
    <property type="term" value="F:pyruvate dehydrogenase (acetyl-transferring) kinase activity"/>
    <property type="evidence" value="ECO:0007669"/>
    <property type="project" value="TreeGrafter"/>
</dbReference>
<evidence type="ECO:0000256" key="7">
    <source>
        <dbReference type="ARBA" id="ARBA00022946"/>
    </source>
</evidence>
<dbReference type="InterPro" id="IPR039028">
    <property type="entry name" value="BCKD/PDK"/>
</dbReference>
<evidence type="ECO:0000259" key="10">
    <source>
        <dbReference type="PROSITE" id="PS50109"/>
    </source>
</evidence>
<evidence type="ECO:0000256" key="1">
    <source>
        <dbReference type="ARBA" id="ARBA00004305"/>
    </source>
</evidence>
<sequence>MRFVRSLMKAAALANVPKHVDHFSKFSPSPLSMKQFLDFGSTNACERTSFVFLRQELPVRLSNIMKEINVLPDRLLATPSVQLLQSWYIQSLMEILEFLDKNPDDNRVLEMFVEVLVAIRNRHNDVVPTMAQGIIEYKDTFGPQDAVTNHNIQYFLDRFYTSRISIRMLINQHTLVFNGNTNPAHPNTIGCIDSMCDVTEVVRDAYESAKLLCEQYYLGAPELELRQMNGETHMKHCDKTHTPIHISYIPSHLYHILFELFKNAMRATIENHEASRTLPPIKVMVALGGEDLSIKMSDRGGGVPLRKTERLFSYMYSTAPRPSIGDKHRAPLAGFGYGLPISRLYTRYFQGELQLYSIEGYGTDAVIHLKALSTDSVERLPVFNKTALRHYKLSLEADDWCVPSKEPLDLAVYRTAK</sequence>
<keyword evidence="5 9" id="KW-0418">Kinase</keyword>
<comment type="subcellular location">
    <subcellularLocation>
        <location evidence="1 9">Mitochondrion matrix</location>
    </subcellularLocation>
</comment>
<keyword evidence="8 9" id="KW-0496">Mitochondrion</keyword>
<dbReference type="PANTHER" id="PTHR11947">
    <property type="entry name" value="PYRUVATE DEHYDROGENASE KINASE"/>
    <property type="match status" value="1"/>
</dbReference>
<dbReference type="SMART" id="SM00387">
    <property type="entry name" value="HATPase_c"/>
    <property type="match status" value="1"/>
</dbReference>
<name>A0A8D0DF00_SANLU</name>
<dbReference type="InterPro" id="IPR036890">
    <property type="entry name" value="HATPase_C_sf"/>
</dbReference>
<keyword evidence="4 9" id="KW-0547">Nucleotide-binding</keyword>
<keyword evidence="6 9" id="KW-0067">ATP-binding</keyword>
<dbReference type="GO" id="GO:0005759">
    <property type="term" value="C:mitochondrial matrix"/>
    <property type="evidence" value="ECO:0007669"/>
    <property type="project" value="UniProtKB-SubCell"/>
</dbReference>
<evidence type="ECO:0000256" key="2">
    <source>
        <dbReference type="ARBA" id="ARBA00006155"/>
    </source>
</evidence>
<reference evidence="11" key="2">
    <citation type="submission" date="2025-09" db="UniProtKB">
        <authorList>
            <consortium name="Ensembl"/>
        </authorList>
    </citation>
    <scope>IDENTIFICATION</scope>
</reference>
<dbReference type="AlphaFoldDB" id="A0A8D0DF00"/>
<evidence type="ECO:0000256" key="9">
    <source>
        <dbReference type="RuleBase" id="RU366032"/>
    </source>
</evidence>
<keyword evidence="12" id="KW-1185">Reference proteome</keyword>
<dbReference type="Proteomes" id="UP000694568">
    <property type="component" value="Unplaced"/>
</dbReference>
<dbReference type="Pfam" id="PF10436">
    <property type="entry name" value="BCDHK_Adom3"/>
    <property type="match status" value="1"/>
</dbReference>
<evidence type="ECO:0000313" key="11">
    <source>
        <dbReference type="Ensembl" id="ENSSLUP00000060416.1"/>
    </source>
</evidence>
<dbReference type="CDD" id="cd16929">
    <property type="entry name" value="HATPase_PDK-like"/>
    <property type="match status" value="1"/>
</dbReference>
<dbReference type="Pfam" id="PF02518">
    <property type="entry name" value="HATPase_c"/>
    <property type="match status" value="1"/>
</dbReference>
<keyword evidence="7" id="KW-0809">Transit peptide</keyword>
<comment type="similarity">
    <text evidence="2 9">Belongs to the PDK/BCKDK protein kinase family.</text>
</comment>
<dbReference type="InterPro" id="IPR003594">
    <property type="entry name" value="HATPase_dom"/>
</dbReference>
<evidence type="ECO:0000256" key="6">
    <source>
        <dbReference type="ARBA" id="ARBA00022840"/>
    </source>
</evidence>
<evidence type="ECO:0000256" key="4">
    <source>
        <dbReference type="ARBA" id="ARBA00022741"/>
    </source>
</evidence>
<dbReference type="SUPFAM" id="SSF55874">
    <property type="entry name" value="ATPase domain of HSP90 chaperone/DNA topoisomerase II/histidine kinase"/>
    <property type="match status" value="1"/>
</dbReference>
<reference evidence="11" key="1">
    <citation type="submission" date="2025-08" db="UniProtKB">
        <authorList>
            <consortium name="Ensembl"/>
        </authorList>
    </citation>
    <scope>IDENTIFICATION</scope>
</reference>
<evidence type="ECO:0000256" key="3">
    <source>
        <dbReference type="ARBA" id="ARBA00022679"/>
    </source>
</evidence>
<dbReference type="Gene3D" id="3.30.565.10">
    <property type="entry name" value="Histidine kinase-like ATPase, C-terminal domain"/>
    <property type="match status" value="1"/>
</dbReference>
<protein>
    <recommendedName>
        <fullName evidence="9">Protein-serine/threonine kinase</fullName>
        <ecNumber evidence="9">2.7.11.-</ecNumber>
    </recommendedName>
</protein>
<dbReference type="GO" id="GO:0010906">
    <property type="term" value="P:regulation of glucose metabolic process"/>
    <property type="evidence" value="ECO:0007669"/>
    <property type="project" value="TreeGrafter"/>
</dbReference>
<dbReference type="GeneTree" id="ENSGT01030000234646"/>
<feature type="domain" description="Histidine kinase" evidence="10">
    <location>
        <begin position="250"/>
        <end position="373"/>
    </location>
</feature>
<dbReference type="FunFam" id="3.30.565.10:FF:000007">
    <property type="entry name" value="Mitochondrial pyruvate dehydrogenase kinase isoform 2"/>
    <property type="match status" value="1"/>
</dbReference>
<dbReference type="InterPro" id="IPR018955">
    <property type="entry name" value="BCDHK/PDK_N"/>
</dbReference>
<dbReference type="PANTHER" id="PTHR11947:SF15">
    <property type="entry name" value="[PYRUVATE DEHYDROGENASE (ACETYL-TRANSFERRING)] KINASE ISOZYME 2, MITOCHONDRIAL"/>
    <property type="match status" value="1"/>
</dbReference>
<keyword evidence="3 9" id="KW-0808">Transferase</keyword>
<evidence type="ECO:0000256" key="8">
    <source>
        <dbReference type="ARBA" id="ARBA00023128"/>
    </source>
</evidence>
<accession>A0A8D0DF00</accession>
<evidence type="ECO:0000256" key="5">
    <source>
        <dbReference type="ARBA" id="ARBA00022777"/>
    </source>
</evidence>
<dbReference type="EC" id="2.7.11.-" evidence="9"/>
<evidence type="ECO:0000313" key="12">
    <source>
        <dbReference type="Proteomes" id="UP000694568"/>
    </source>
</evidence>
<gene>
    <name evidence="11" type="primary">LOC116062847</name>
</gene>
<dbReference type="SUPFAM" id="SSF69012">
    <property type="entry name" value="alpha-ketoacid dehydrogenase kinase, N-terminal domain"/>
    <property type="match status" value="1"/>
</dbReference>
<dbReference type="Ensembl" id="ENSSLUT00000062119.1">
    <property type="protein sequence ID" value="ENSSLUP00000060416.1"/>
    <property type="gene ID" value="ENSSLUG00000025753.1"/>
</dbReference>
<dbReference type="GO" id="GO:0005524">
    <property type="term" value="F:ATP binding"/>
    <property type="evidence" value="ECO:0007669"/>
    <property type="project" value="UniProtKB-UniRule"/>
</dbReference>
<dbReference type="FunFam" id="1.20.140.20:FF:000001">
    <property type="entry name" value="[Pyruvate dehydrogenase (acetyl-transferring)] kinase isozyme 2, mitochondrial"/>
    <property type="match status" value="1"/>
</dbReference>
<dbReference type="Gene3D" id="1.20.140.20">
    <property type="entry name" value="Alpha-ketoacid/pyruvate dehydrogenase kinase, N-terminal domain"/>
    <property type="match status" value="1"/>
</dbReference>
<dbReference type="PROSITE" id="PS50109">
    <property type="entry name" value="HIS_KIN"/>
    <property type="match status" value="1"/>
</dbReference>
<proteinExistence type="inferred from homology"/>
<organism evidence="11 12">
    <name type="scientific">Sander lucioperca</name>
    <name type="common">Pike-perch</name>
    <name type="synonym">Perca lucioperca</name>
    <dbReference type="NCBI Taxonomy" id="283035"/>
    <lineage>
        <taxon>Eukaryota</taxon>
        <taxon>Metazoa</taxon>
        <taxon>Chordata</taxon>
        <taxon>Craniata</taxon>
        <taxon>Vertebrata</taxon>
        <taxon>Euteleostomi</taxon>
        <taxon>Actinopterygii</taxon>
        <taxon>Neopterygii</taxon>
        <taxon>Teleostei</taxon>
        <taxon>Neoteleostei</taxon>
        <taxon>Acanthomorphata</taxon>
        <taxon>Eupercaria</taxon>
        <taxon>Perciformes</taxon>
        <taxon>Percoidei</taxon>
        <taxon>Percidae</taxon>
        <taxon>Luciopercinae</taxon>
        <taxon>Sander</taxon>
    </lineage>
</organism>
<dbReference type="InterPro" id="IPR036784">
    <property type="entry name" value="AK/P_DHK_N_sf"/>
</dbReference>
<dbReference type="InterPro" id="IPR005467">
    <property type="entry name" value="His_kinase_dom"/>
</dbReference>